<sequence>MTFKSTRAGSLNSKTSMGFTVFAMPYVFAQTGFKSAFALLPLTGIALAAAVYCLLKIYYRLLYRHRIPVLTYSQMAAITFQNGPTHLREISTLLEIIVESFQFLSSYALCSIYMKFIGQHLAQFATHYQNVVVSNRLWILISLVPVFVMCLIPAFNALSLIGIILQLAAIVIAYAFHVTVDLPDMSSIETENNPFLAFALAFVLFEGFTSVIPLENKMRHPKRSVYIMPSCIVVLTAVYTTLGFLGFWKYGESVKPFLVLNFSLDSSTAQASNMLATASVLCTYPMQFNISFHAFWESLKPSRTDRSFETCLRLTLLVAPAGDGDGEPTPNIVAQDHYMERSGSCSVIDSNRYKADVKLTERKLSAKRLLKSSSVQFLLALRAHQVRLIKFYNTKPRQNFKENTLEFLIKLNITLI</sequence>
<accession>A0A1A9ZWQ6</accession>
<feature type="transmembrane region" description="Helical" evidence="5">
    <location>
        <begin position="39"/>
        <end position="59"/>
    </location>
</feature>
<evidence type="ECO:0000256" key="2">
    <source>
        <dbReference type="ARBA" id="ARBA00022692"/>
    </source>
</evidence>
<dbReference type="GO" id="GO:0015179">
    <property type="term" value="F:L-amino acid transmembrane transporter activity"/>
    <property type="evidence" value="ECO:0007669"/>
    <property type="project" value="TreeGrafter"/>
</dbReference>
<reference evidence="8" key="1">
    <citation type="submission" date="2014-03" db="EMBL/GenBank/DDBJ databases">
        <authorList>
            <person name="Aksoy S."/>
            <person name="Warren W."/>
            <person name="Wilson R.K."/>
        </authorList>
    </citation>
    <scope>NUCLEOTIDE SEQUENCE [LARGE SCALE GENOMIC DNA]</scope>
    <source>
        <strain evidence="8">IAEA</strain>
    </source>
</reference>
<dbReference type="AlphaFoldDB" id="A0A1A9ZWQ6"/>
<dbReference type="InterPro" id="IPR013057">
    <property type="entry name" value="AA_transpt_TM"/>
</dbReference>
<feature type="transmembrane region" description="Helical" evidence="5">
    <location>
        <begin position="160"/>
        <end position="180"/>
    </location>
</feature>
<dbReference type="STRING" id="7398.A0A1A9ZWQ6"/>
<evidence type="ECO:0000313" key="8">
    <source>
        <dbReference type="Proteomes" id="UP000092445"/>
    </source>
</evidence>
<evidence type="ECO:0000313" key="7">
    <source>
        <dbReference type="EnsemblMetazoa" id="GPAI027474-PA"/>
    </source>
</evidence>
<evidence type="ECO:0000256" key="5">
    <source>
        <dbReference type="SAM" id="Phobius"/>
    </source>
</evidence>
<evidence type="ECO:0000259" key="6">
    <source>
        <dbReference type="Pfam" id="PF01490"/>
    </source>
</evidence>
<keyword evidence="4 5" id="KW-0472">Membrane</keyword>
<dbReference type="PANTHER" id="PTHR22950">
    <property type="entry name" value="AMINO ACID TRANSPORTER"/>
    <property type="match status" value="1"/>
</dbReference>
<comment type="subcellular location">
    <subcellularLocation>
        <location evidence="1">Membrane</location>
        <topology evidence="1">Multi-pass membrane protein</topology>
    </subcellularLocation>
</comment>
<dbReference type="Proteomes" id="UP000092445">
    <property type="component" value="Unassembled WGS sequence"/>
</dbReference>
<feature type="transmembrane region" description="Helical" evidence="5">
    <location>
        <begin position="226"/>
        <end position="248"/>
    </location>
</feature>
<dbReference type="PANTHER" id="PTHR22950:SF349">
    <property type="entry name" value="AMINO ACID TRANSPORTER TRANSMEMBRANE DOMAIN-CONTAINING PROTEIN"/>
    <property type="match status" value="1"/>
</dbReference>
<feature type="transmembrane region" description="Helical" evidence="5">
    <location>
        <begin position="96"/>
        <end position="117"/>
    </location>
</feature>
<dbReference type="VEuPathDB" id="VectorBase:GPAI027474"/>
<reference evidence="7" key="2">
    <citation type="submission" date="2020-05" db="UniProtKB">
        <authorList>
            <consortium name="EnsemblMetazoa"/>
        </authorList>
    </citation>
    <scope>IDENTIFICATION</scope>
    <source>
        <strain evidence="7">IAEA</strain>
    </source>
</reference>
<protein>
    <recommendedName>
        <fullName evidence="6">Amino acid transporter transmembrane domain-containing protein</fullName>
    </recommendedName>
</protein>
<feature type="transmembrane region" description="Helical" evidence="5">
    <location>
        <begin position="137"/>
        <end position="155"/>
    </location>
</feature>
<feature type="transmembrane region" description="Helical" evidence="5">
    <location>
        <begin position="195"/>
        <end position="214"/>
    </location>
</feature>
<organism evidence="7 8">
    <name type="scientific">Glossina pallidipes</name>
    <name type="common">Tsetse fly</name>
    <dbReference type="NCBI Taxonomy" id="7398"/>
    <lineage>
        <taxon>Eukaryota</taxon>
        <taxon>Metazoa</taxon>
        <taxon>Ecdysozoa</taxon>
        <taxon>Arthropoda</taxon>
        <taxon>Hexapoda</taxon>
        <taxon>Insecta</taxon>
        <taxon>Pterygota</taxon>
        <taxon>Neoptera</taxon>
        <taxon>Endopterygota</taxon>
        <taxon>Diptera</taxon>
        <taxon>Brachycera</taxon>
        <taxon>Muscomorpha</taxon>
        <taxon>Hippoboscoidea</taxon>
        <taxon>Glossinidae</taxon>
        <taxon>Glossina</taxon>
    </lineage>
</organism>
<dbReference type="Pfam" id="PF01490">
    <property type="entry name" value="Aa_trans"/>
    <property type="match status" value="1"/>
</dbReference>
<name>A0A1A9ZWQ6_GLOPL</name>
<feature type="domain" description="Amino acid transporter transmembrane" evidence="6">
    <location>
        <begin position="10"/>
        <end position="302"/>
    </location>
</feature>
<keyword evidence="3 5" id="KW-1133">Transmembrane helix</keyword>
<evidence type="ECO:0000256" key="1">
    <source>
        <dbReference type="ARBA" id="ARBA00004141"/>
    </source>
</evidence>
<keyword evidence="2 5" id="KW-0812">Transmembrane</keyword>
<evidence type="ECO:0000256" key="4">
    <source>
        <dbReference type="ARBA" id="ARBA00023136"/>
    </source>
</evidence>
<dbReference type="EnsemblMetazoa" id="GPAI027474-RA">
    <property type="protein sequence ID" value="GPAI027474-PA"/>
    <property type="gene ID" value="GPAI027474"/>
</dbReference>
<proteinExistence type="predicted"/>
<evidence type="ECO:0000256" key="3">
    <source>
        <dbReference type="ARBA" id="ARBA00022989"/>
    </source>
</evidence>
<dbReference type="GO" id="GO:0005774">
    <property type="term" value="C:vacuolar membrane"/>
    <property type="evidence" value="ECO:0007669"/>
    <property type="project" value="TreeGrafter"/>
</dbReference>
<keyword evidence="8" id="KW-1185">Reference proteome</keyword>